<sequence>MRVFISDLTIRSVNHKLTSLVFCYPSSSINCFLLCSMNRSSFSVTLTFHCPFTIMWNHVLILTHFAILIDTENTPYST</sequence>
<reference evidence="2" key="1">
    <citation type="submission" date="2015-03" db="EMBL/GenBank/DDBJ databases">
        <authorList>
            <consortium name="Pathogen Informatics"/>
        </authorList>
    </citation>
    <scope>NUCLEOTIDE SEQUENCE [LARGE SCALE GENOMIC DNA]</scope>
    <source>
        <strain evidence="2">IP27925</strain>
    </source>
</reference>
<gene>
    <name evidence="1" type="ORF">ERS008460_01381</name>
</gene>
<evidence type="ECO:0000313" key="1">
    <source>
        <dbReference type="EMBL" id="CNK94879.1"/>
    </source>
</evidence>
<protein>
    <submittedName>
        <fullName evidence="1">Uncharacterized protein</fullName>
    </submittedName>
</protein>
<name>A0A0T9TQK4_YERAE</name>
<accession>A0A0T9TQK4</accession>
<dbReference type="AlphaFoldDB" id="A0A0T9TQK4"/>
<dbReference type="Proteomes" id="UP000040088">
    <property type="component" value="Unassembled WGS sequence"/>
</dbReference>
<dbReference type="EMBL" id="CQEM01000005">
    <property type="protein sequence ID" value="CNK94879.1"/>
    <property type="molecule type" value="Genomic_DNA"/>
</dbReference>
<proteinExistence type="predicted"/>
<organism evidence="1 2">
    <name type="scientific">Yersinia aleksiciae</name>
    <dbReference type="NCBI Taxonomy" id="263819"/>
    <lineage>
        <taxon>Bacteria</taxon>
        <taxon>Pseudomonadati</taxon>
        <taxon>Pseudomonadota</taxon>
        <taxon>Gammaproteobacteria</taxon>
        <taxon>Enterobacterales</taxon>
        <taxon>Yersiniaceae</taxon>
        <taxon>Yersinia</taxon>
    </lineage>
</organism>
<evidence type="ECO:0000313" key="2">
    <source>
        <dbReference type="Proteomes" id="UP000040088"/>
    </source>
</evidence>